<evidence type="ECO:0000256" key="6">
    <source>
        <dbReference type="SAM" id="MobiDB-lite"/>
    </source>
</evidence>
<keyword evidence="9" id="KW-1185">Reference proteome</keyword>
<evidence type="ECO:0000256" key="1">
    <source>
        <dbReference type="ARBA" id="ARBA00022723"/>
    </source>
</evidence>
<keyword evidence="5" id="KW-0539">Nucleus</keyword>
<dbReference type="SMART" id="SM00906">
    <property type="entry name" value="Fungal_trans"/>
    <property type="match status" value="1"/>
</dbReference>
<dbReference type="OrthoDB" id="2283488at2759"/>
<dbReference type="SMART" id="SM00066">
    <property type="entry name" value="GAL4"/>
    <property type="match status" value="1"/>
</dbReference>
<dbReference type="GO" id="GO:0000981">
    <property type="term" value="F:DNA-binding transcription factor activity, RNA polymerase II-specific"/>
    <property type="evidence" value="ECO:0007669"/>
    <property type="project" value="InterPro"/>
</dbReference>
<organism evidence="8 9">
    <name type="scientific">Aspergillus avenaceus</name>
    <dbReference type="NCBI Taxonomy" id="36643"/>
    <lineage>
        <taxon>Eukaryota</taxon>
        <taxon>Fungi</taxon>
        <taxon>Dikarya</taxon>
        <taxon>Ascomycota</taxon>
        <taxon>Pezizomycotina</taxon>
        <taxon>Eurotiomycetes</taxon>
        <taxon>Eurotiomycetidae</taxon>
        <taxon>Eurotiales</taxon>
        <taxon>Aspergillaceae</taxon>
        <taxon>Aspergillus</taxon>
        <taxon>Aspergillus subgen. Circumdati</taxon>
    </lineage>
</organism>
<dbReference type="Gene3D" id="4.10.240.10">
    <property type="entry name" value="Zn(2)-C6 fungal-type DNA-binding domain"/>
    <property type="match status" value="1"/>
</dbReference>
<dbReference type="PANTHER" id="PTHR47424:SF12">
    <property type="entry name" value="TRANSCRIPTION FACTOR ASQA"/>
    <property type="match status" value="1"/>
</dbReference>
<gene>
    <name evidence="8" type="ORF">BDV25DRAFT_128678</name>
</gene>
<dbReference type="PROSITE" id="PS50048">
    <property type="entry name" value="ZN2_CY6_FUNGAL_2"/>
    <property type="match status" value="1"/>
</dbReference>
<keyword evidence="4" id="KW-0804">Transcription</keyword>
<name>A0A5N6TZT0_ASPAV</name>
<dbReference type="CDD" id="cd00067">
    <property type="entry name" value="GAL4"/>
    <property type="match status" value="1"/>
</dbReference>
<evidence type="ECO:0000256" key="3">
    <source>
        <dbReference type="ARBA" id="ARBA00023125"/>
    </source>
</evidence>
<sequence length="751" mass="83655">MFSTFMAISDGNTTNRTSNDFPAQTTTPVSTHSKRHQVARACHWCRVHRIKCDSNVPCRNCRRRGSQCTKRKAAEIRTLPQAVREIGRLQDRIRELEAQPQNATTTVSHTEHPTIRPPQGAGAKTEWDGIHTRTAYSSQTQWYGPSSAFYFIGRMSAYLSAVLKHPQDDHHLQPNSASRTFTSPTVTKHVPEGLPAPSMSGEEPMGPEKYLCSFEEDFFLDLFWQSYHPTYQILNEGKFREHYRSLWVHSGATRRSSALVDIVLALCMQYGVALTPTSKDSTTPERSDGQIDLSDASIAGRWYYRRSQMLLLAELESPSITTLQCHIFSVVYLCNASFQNMAHTTLALAIRTAHVLGLHLEPPESLPRPEREWRKRIWWTLYTVESKTCMKLGRPSFVPDWTATCQLPADDPELARQSGSAIAADGDQVTWLTYSRLVAGLVLAVQTVYNRLNLQRTELLAVNGLQTLSTPSSSLEALATLLQSQMVLIRDWFHNVPDAMKAKRTDGGEPFSTDRPELALERYAPSWLQRQRLLLELLYHNLLMNLHRPFICFPSSSTISKDRTPLAAAHATSCVRHAITITRILHQVVPATDFLTGWYEAFQWQWNSTLSLVGFVLADPCHPDTPPARAAIDHAITVLEVFGNHFAVARSAAQVARGLSVKADFLRAQFSAEVGPGTLGTPSISDLMEGVSTPLDSGPAGAILVDEPPAMFQSTLAGAMGLSSDLDSFFSFEPLYAGSNNLADAWNLSHY</sequence>
<evidence type="ECO:0000256" key="5">
    <source>
        <dbReference type="ARBA" id="ARBA00023242"/>
    </source>
</evidence>
<dbReference type="PROSITE" id="PS00463">
    <property type="entry name" value="ZN2_CY6_FUNGAL_1"/>
    <property type="match status" value="1"/>
</dbReference>
<dbReference type="InterPro" id="IPR051127">
    <property type="entry name" value="Fungal_SecMet_Regulators"/>
</dbReference>
<dbReference type="InterPro" id="IPR007219">
    <property type="entry name" value="XnlR_reg_dom"/>
</dbReference>
<dbReference type="CDD" id="cd12148">
    <property type="entry name" value="fungal_TF_MHR"/>
    <property type="match status" value="1"/>
</dbReference>
<dbReference type="GO" id="GO:0000978">
    <property type="term" value="F:RNA polymerase II cis-regulatory region sequence-specific DNA binding"/>
    <property type="evidence" value="ECO:0007669"/>
    <property type="project" value="TreeGrafter"/>
</dbReference>
<evidence type="ECO:0000256" key="4">
    <source>
        <dbReference type="ARBA" id="ARBA00023163"/>
    </source>
</evidence>
<dbReference type="GO" id="GO:0005634">
    <property type="term" value="C:nucleus"/>
    <property type="evidence" value="ECO:0007669"/>
    <property type="project" value="TreeGrafter"/>
</dbReference>
<feature type="compositionally biased region" description="Polar residues" evidence="6">
    <location>
        <begin position="173"/>
        <end position="186"/>
    </location>
</feature>
<dbReference type="Pfam" id="PF00172">
    <property type="entry name" value="Zn_clus"/>
    <property type="match status" value="1"/>
</dbReference>
<dbReference type="PANTHER" id="PTHR47424">
    <property type="entry name" value="REGULATORY PROTEIN GAL4"/>
    <property type="match status" value="1"/>
</dbReference>
<dbReference type="SUPFAM" id="SSF57701">
    <property type="entry name" value="Zn2/Cys6 DNA-binding domain"/>
    <property type="match status" value="1"/>
</dbReference>
<proteinExistence type="predicted"/>
<feature type="region of interest" description="Disordered" evidence="6">
    <location>
        <begin position="101"/>
        <end position="125"/>
    </location>
</feature>
<keyword evidence="1" id="KW-0479">Metal-binding</keyword>
<keyword evidence="3" id="KW-0238">DNA-binding</keyword>
<dbReference type="InterPro" id="IPR001138">
    <property type="entry name" value="Zn2Cys6_DnaBD"/>
</dbReference>
<dbReference type="GO" id="GO:0008270">
    <property type="term" value="F:zinc ion binding"/>
    <property type="evidence" value="ECO:0007669"/>
    <property type="project" value="InterPro"/>
</dbReference>
<evidence type="ECO:0000313" key="8">
    <source>
        <dbReference type="EMBL" id="KAE8151609.1"/>
    </source>
</evidence>
<dbReference type="Pfam" id="PF04082">
    <property type="entry name" value="Fungal_trans"/>
    <property type="match status" value="1"/>
</dbReference>
<reference evidence="8 9" key="1">
    <citation type="submission" date="2019-04" db="EMBL/GenBank/DDBJ databases">
        <title>Friends and foes A comparative genomics study of 23 Aspergillus species from section Flavi.</title>
        <authorList>
            <consortium name="DOE Joint Genome Institute"/>
            <person name="Kjaerbolling I."/>
            <person name="Vesth T."/>
            <person name="Frisvad J.C."/>
            <person name="Nybo J.L."/>
            <person name="Theobald S."/>
            <person name="Kildgaard S."/>
            <person name="Isbrandt T."/>
            <person name="Kuo A."/>
            <person name="Sato A."/>
            <person name="Lyhne E.K."/>
            <person name="Kogle M.E."/>
            <person name="Wiebenga A."/>
            <person name="Kun R.S."/>
            <person name="Lubbers R.J."/>
            <person name="Makela M.R."/>
            <person name="Barry K."/>
            <person name="Chovatia M."/>
            <person name="Clum A."/>
            <person name="Daum C."/>
            <person name="Haridas S."/>
            <person name="He G."/>
            <person name="LaButti K."/>
            <person name="Lipzen A."/>
            <person name="Mondo S."/>
            <person name="Riley R."/>
            <person name="Salamov A."/>
            <person name="Simmons B.A."/>
            <person name="Magnuson J.K."/>
            <person name="Henrissat B."/>
            <person name="Mortensen U.H."/>
            <person name="Larsen T.O."/>
            <person name="Devries R.P."/>
            <person name="Grigoriev I.V."/>
            <person name="Machida M."/>
            <person name="Baker S.E."/>
            <person name="Andersen M.R."/>
        </authorList>
    </citation>
    <scope>NUCLEOTIDE SEQUENCE [LARGE SCALE GENOMIC DNA]</scope>
    <source>
        <strain evidence="8 9">IBT 18842</strain>
    </source>
</reference>
<dbReference type="EMBL" id="ML742068">
    <property type="protein sequence ID" value="KAE8151609.1"/>
    <property type="molecule type" value="Genomic_DNA"/>
</dbReference>
<dbReference type="InterPro" id="IPR036864">
    <property type="entry name" value="Zn2-C6_fun-type_DNA-bd_sf"/>
</dbReference>
<feature type="domain" description="Zn(2)-C6 fungal-type" evidence="7">
    <location>
        <begin position="41"/>
        <end position="70"/>
    </location>
</feature>
<accession>A0A5N6TZT0</accession>
<feature type="region of interest" description="Disordered" evidence="6">
    <location>
        <begin position="1"/>
        <end position="33"/>
    </location>
</feature>
<dbReference type="AlphaFoldDB" id="A0A5N6TZT0"/>
<feature type="region of interest" description="Disordered" evidence="6">
    <location>
        <begin position="169"/>
        <end position="189"/>
    </location>
</feature>
<protein>
    <submittedName>
        <fullName evidence="8">Fungal-specific transcription factor domain protein</fullName>
    </submittedName>
</protein>
<dbReference type="GO" id="GO:0006351">
    <property type="term" value="P:DNA-templated transcription"/>
    <property type="evidence" value="ECO:0007669"/>
    <property type="project" value="InterPro"/>
</dbReference>
<dbReference type="GO" id="GO:0000435">
    <property type="term" value="P:positive regulation of transcription from RNA polymerase II promoter by galactose"/>
    <property type="evidence" value="ECO:0007669"/>
    <property type="project" value="TreeGrafter"/>
</dbReference>
<evidence type="ECO:0000313" key="9">
    <source>
        <dbReference type="Proteomes" id="UP000325780"/>
    </source>
</evidence>
<keyword evidence="2" id="KW-0805">Transcription regulation</keyword>
<feature type="compositionally biased region" description="Polar residues" evidence="6">
    <location>
        <begin position="10"/>
        <end position="31"/>
    </location>
</feature>
<evidence type="ECO:0000259" key="7">
    <source>
        <dbReference type="PROSITE" id="PS50048"/>
    </source>
</evidence>
<dbReference type="Proteomes" id="UP000325780">
    <property type="component" value="Unassembled WGS sequence"/>
</dbReference>
<evidence type="ECO:0000256" key="2">
    <source>
        <dbReference type="ARBA" id="ARBA00023015"/>
    </source>
</evidence>